<dbReference type="SUPFAM" id="SSF81383">
    <property type="entry name" value="F-box domain"/>
    <property type="match status" value="1"/>
</dbReference>
<accession>A0ABR0EYM6</accession>
<sequence>MEKSSFLPLITIDAVQTPAADRVLGLGELVEAILLHLTPPDIVRSRRVSKKFLETVTYSKAVRQLIFLDSEPQSERTVNSLAPAWFHQQKNGYRDSTIAARINILDLWENSGAETRPLWDRMLISQPPTTTCVIPVGNHLTIFFRRYYPEGMTFGDLERAVIAAFEIRKGRKSSRERLEDLSSNNSVLIYWR</sequence>
<dbReference type="EMBL" id="JAXOVC010000002">
    <property type="protein sequence ID" value="KAK4505958.1"/>
    <property type="molecule type" value="Genomic_DNA"/>
</dbReference>
<reference evidence="2 3" key="1">
    <citation type="journal article" date="2023" name="G3 (Bethesda)">
        <title>A chromosome-level genome assembly of Zasmidium syzygii isolated from banana leaves.</title>
        <authorList>
            <person name="van Westerhoven A.C."/>
            <person name="Mehrabi R."/>
            <person name="Talebi R."/>
            <person name="Steentjes M.B.F."/>
            <person name="Corcolon B."/>
            <person name="Chong P.A."/>
            <person name="Kema G.H.J."/>
            <person name="Seidl M.F."/>
        </authorList>
    </citation>
    <scope>NUCLEOTIDE SEQUENCE [LARGE SCALE GENOMIC DNA]</scope>
    <source>
        <strain evidence="2 3">P124</strain>
    </source>
</reference>
<dbReference type="Pfam" id="PF00646">
    <property type="entry name" value="F-box"/>
    <property type="match status" value="1"/>
</dbReference>
<dbReference type="InterPro" id="IPR036047">
    <property type="entry name" value="F-box-like_dom_sf"/>
</dbReference>
<keyword evidence="3" id="KW-1185">Reference proteome</keyword>
<evidence type="ECO:0000259" key="1">
    <source>
        <dbReference type="Pfam" id="PF00646"/>
    </source>
</evidence>
<evidence type="ECO:0000313" key="2">
    <source>
        <dbReference type="EMBL" id="KAK4505958.1"/>
    </source>
</evidence>
<dbReference type="Proteomes" id="UP001305779">
    <property type="component" value="Unassembled WGS sequence"/>
</dbReference>
<comment type="caution">
    <text evidence="2">The sequence shown here is derived from an EMBL/GenBank/DDBJ whole genome shotgun (WGS) entry which is preliminary data.</text>
</comment>
<feature type="domain" description="F-box" evidence="1">
    <location>
        <begin position="28"/>
        <end position="58"/>
    </location>
</feature>
<protein>
    <recommendedName>
        <fullName evidence="1">F-box domain-containing protein</fullName>
    </recommendedName>
</protein>
<dbReference type="InterPro" id="IPR001810">
    <property type="entry name" value="F-box_dom"/>
</dbReference>
<name>A0ABR0EYM6_ZASCE</name>
<evidence type="ECO:0000313" key="3">
    <source>
        <dbReference type="Proteomes" id="UP001305779"/>
    </source>
</evidence>
<proteinExistence type="predicted"/>
<gene>
    <name evidence="2" type="ORF">PRZ48_003923</name>
</gene>
<organism evidence="2 3">
    <name type="scientific">Zasmidium cellare</name>
    <name type="common">Wine cellar mold</name>
    <name type="synonym">Racodium cellare</name>
    <dbReference type="NCBI Taxonomy" id="395010"/>
    <lineage>
        <taxon>Eukaryota</taxon>
        <taxon>Fungi</taxon>
        <taxon>Dikarya</taxon>
        <taxon>Ascomycota</taxon>
        <taxon>Pezizomycotina</taxon>
        <taxon>Dothideomycetes</taxon>
        <taxon>Dothideomycetidae</taxon>
        <taxon>Mycosphaerellales</taxon>
        <taxon>Mycosphaerellaceae</taxon>
        <taxon>Zasmidium</taxon>
    </lineage>
</organism>